<feature type="transmembrane region" description="Helical" evidence="9">
    <location>
        <begin position="307"/>
        <end position="326"/>
    </location>
</feature>
<dbReference type="AlphaFoldDB" id="A0A7L6N3C6"/>
<dbReference type="EMBL" id="CP051151">
    <property type="protein sequence ID" value="QLY40776.1"/>
    <property type="molecule type" value="Genomic_DNA"/>
</dbReference>
<feature type="transmembrane region" description="Helical" evidence="9">
    <location>
        <begin position="178"/>
        <end position="196"/>
    </location>
</feature>
<evidence type="ECO:0000256" key="2">
    <source>
        <dbReference type="ARBA" id="ARBA00009773"/>
    </source>
</evidence>
<feature type="transmembrane region" description="Helical" evidence="9">
    <location>
        <begin position="346"/>
        <end position="371"/>
    </location>
</feature>
<keyword evidence="11" id="KW-1185">Reference proteome</keyword>
<feature type="transmembrane region" description="Helical" evidence="9">
    <location>
        <begin position="233"/>
        <end position="254"/>
    </location>
</feature>
<dbReference type="PANTHER" id="PTHR21716">
    <property type="entry name" value="TRANSMEMBRANE PROTEIN"/>
    <property type="match status" value="1"/>
</dbReference>
<keyword evidence="6 9" id="KW-1133">Transmembrane helix</keyword>
<keyword evidence="4" id="KW-1003">Cell membrane</keyword>
<dbReference type="GO" id="GO:0005886">
    <property type="term" value="C:plasma membrane"/>
    <property type="evidence" value="ECO:0007669"/>
    <property type="project" value="UniProtKB-SubCell"/>
</dbReference>
<name>A0A7L6N3C6_9MOLU</name>
<dbReference type="PANTHER" id="PTHR21716:SF53">
    <property type="entry name" value="PERMEASE PERM-RELATED"/>
    <property type="match status" value="1"/>
</dbReference>
<dbReference type="RefSeq" id="WP_312031624.1">
    <property type="nucleotide sequence ID" value="NZ_CP051151.1"/>
</dbReference>
<feature type="transmembrane region" description="Helical" evidence="9">
    <location>
        <begin position="266"/>
        <end position="295"/>
    </location>
</feature>
<evidence type="ECO:0000256" key="3">
    <source>
        <dbReference type="ARBA" id="ARBA00022448"/>
    </source>
</evidence>
<feature type="transmembrane region" description="Helical" evidence="9">
    <location>
        <begin position="48"/>
        <end position="69"/>
    </location>
</feature>
<evidence type="ECO:0000256" key="9">
    <source>
        <dbReference type="SAM" id="Phobius"/>
    </source>
</evidence>
<feature type="region of interest" description="Disordered" evidence="8">
    <location>
        <begin position="390"/>
        <end position="415"/>
    </location>
</feature>
<evidence type="ECO:0000256" key="7">
    <source>
        <dbReference type="ARBA" id="ARBA00023136"/>
    </source>
</evidence>
<sequence length="415" mass="46818">MKKYFTKERLIYLLLIVSILSISFFGINQLVRILPGFFSSLGNAAKSVIIPFSIAFLFTFIINPLSFWIEKKTKLSRSVSIILSMVIGLVFILGVLSITLTFIISQLVTVSLRLIEYLDNEAFKGFIENLVQIIQNRLDTSNIQSLIDNFESYGLTPSLVSDWLGSIFTGLRSVTSSIAQLGMILILTPVFMYYLMKDKDTVFNGILHVFPHNSQKHIHALALETDKVIKGYFTGYGIVMVFITVFFAITYSILSFFIPGFNLGHAILFALVMGVFSIIPYIGVWIAMSMPVVLFLSLHFESANPNYVYLVAIVMVFLLNIIEEAIESTLVQPKVYSKQVRIHPLAVLSSFIFFGAIFGLVGLILAVPIAGTIKVSFNYFKTLNSEEENKREIKEDKEAKDEEVHIEEKETEDKK</sequence>
<evidence type="ECO:0000256" key="6">
    <source>
        <dbReference type="ARBA" id="ARBA00022989"/>
    </source>
</evidence>
<protein>
    <submittedName>
        <fullName evidence="10">AI-2E family transporter</fullName>
    </submittedName>
</protein>
<organism evidence="10 11">
    <name type="scientific">Hujiaoplasma nucleasis</name>
    <dbReference type="NCBI Taxonomy" id="2725268"/>
    <lineage>
        <taxon>Bacteria</taxon>
        <taxon>Bacillati</taxon>
        <taxon>Mycoplasmatota</taxon>
        <taxon>Mollicutes</taxon>
        <taxon>Candidatus Izemoplasmatales</taxon>
        <taxon>Hujiaoplasmataceae</taxon>
        <taxon>Hujiaoplasma</taxon>
    </lineage>
</organism>
<dbReference type="KEGG" id="tbk:HF295_07885"/>
<evidence type="ECO:0000313" key="11">
    <source>
        <dbReference type="Proteomes" id="UP000512167"/>
    </source>
</evidence>
<reference evidence="10 11" key="1">
    <citation type="submission" date="2020-04" db="EMBL/GenBank/DDBJ databases">
        <authorList>
            <person name="Zheng R.K."/>
            <person name="Sun C.M."/>
        </authorList>
    </citation>
    <scope>NUCLEOTIDE SEQUENCE [LARGE SCALE GENOMIC DNA]</scope>
    <source>
        <strain evidence="11">zrk29</strain>
    </source>
</reference>
<keyword evidence="7 9" id="KW-0472">Membrane</keyword>
<evidence type="ECO:0000256" key="8">
    <source>
        <dbReference type="SAM" id="MobiDB-lite"/>
    </source>
</evidence>
<dbReference type="InterPro" id="IPR002549">
    <property type="entry name" value="AI-2E-like"/>
</dbReference>
<evidence type="ECO:0000256" key="5">
    <source>
        <dbReference type="ARBA" id="ARBA00022692"/>
    </source>
</evidence>
<evidence type="ECO:0000256" key="4">
    <source>
        <dbReference type="ARBA" id="ARBA00022475"/>
    </source>
</evidence>
<feature type="transmembrane region" description="Helical" evidence="9">
    <location>
        <begin position="10"/>
        <end position="28"/>
    </location>
</feature>
<evidence type="ECO:0000256" key="1">
    <source>
        <dbReference type="ARBA" id="ARBA00004651"/>
    </source>
</evidence>
<comment type="similarity">
    <text evidence="2">Belongs to the autoinducer-2 exporter (AI-2E) (TC 2.A.86) family.</text>
</comment>
<accession>A0A7L6N3C6</accession>
<dbReference type="GO" id="GO:0055085">
    <property type="term" value="P:transmembrane transport"/>
    <property type="evidence" value="ECO:0007669"/>
    <property type="project" value="TreeGrafter"/>
</dbReference>
<dbReference type="Pfam" id="PF01594">
    <property type="entry name" value="AI-2E_transport"/>
    <property type="match status" value="1"/>
</dbReference>
<keyword evidence="5 9" id="KW-0812">Transmembrane</keyword>
<keyword evidence="3" id="KW-0813">Transport</keyword>
<evidence type="ECO:0000313" key="10">
    <source>
        <dbReference type="EMBL" id="QLY40776.1"/>
    </source>
</evidence>
<proteinExistence type="inferred from homology"/>
<feature type="transmembrane region" description="Helical" evidence="9">
    <location>
        <begin position="81"/>
        <end position="104"/>
    </location>
</feature>
<dbReference type="Proteomes" id="UP000512167">
    <property type="component" value="Chromosome"/>
</dbReference>
<comment type="subcellular location">
    <subcellularLocation>
        <location evidence="1">Cell membrane</location>
        <topology evidence="1">Multi-pass membrane protein</topology>
    </subcellularLocation>
</comment>
<gene>
    <name evidence="10" type="ORF">HF295_07885</name>
</gene>